<sequence>MKGFGYQGDGKEFTGKYLADTISPYQPSDEILMGSTDVGDVSWVVPTAQLSSATAVIGTSLHSWQMTAQGLTSIANKGMLRAAQALALTGLHVII</sequence>
<comment type="caution">
    <text evidence="1">The sequence shown here is derived from an EMBL/GenBank/DDBJ whole genome shotgun (WGS) entry which is preliminary data.</text>
</comment>
<dbReference type="Gene3D" id="3.40.630.10">
    <property type="entry name" value="Zn peptidases"/>
    <property type="match status" value="1"/>
</dbReference>
<dbReference type="SUPFAM" id="SSF53187">
    <property type="entry name" value="Zn-dependent exopeptidases"/>
    <property type="match status" value="1"/>
</dbReference>
<gene>
    <name evidence="1" type="ORF">J0A67_22840</name>
</gene>
<feature type="non-terminal residue" evidence="1">
    <location>
        <position position="95"/>
    </location>
</feature>
<dbReference type="EMBL" id="JAFKCW010000065">
    <property type="protein sequence ID" value="MBN7803710.1"/>
    <property type="molecule type" value="Genomic_DNA"/>
</dbReference>
<accession>A0ABS3BWM3</accession>
<evidence type="ECO:0000313" key="2">
    <source>
        <dbReference type="Proteomes" id="UP000664698"/>
    </source>
</evidence>
<reference evidence="1 2" key="1">
    <citation type="submission" date="2021-03" db="EMBL/GenBank/DDBJ databases">
        <title>novel species isolated from a fishpond in China.</title>
        <authorList>
            <person name="Lu H."/>
            <person name="Cai Z."/>
        </authorList>
    </citation>
    <scope>NUCLEOTIDE SEQUENCE [LARGE SCALE GENOMIC DNA]</scope>
    <source>
        <strain evidence="1 2">JCM 31546</strain>
    </source>
</reference>
<protein>
    <submittedName>
        <fullName evidence="1">Uncharacterized protein</fullName>
    </submittedName>
</protein>
<evidence type="ECO:0000313" key="1">
    <source>
        <dbReference type="EMBL" id="MBN7803710.1"/>
    </source>
</evidence>
<feature type="non-terminal residue" evidence="1">
    <location>
        <position position="1"/>
    </location>
</feature>
<organism evidence="1 2">
    <name type="scientific">Algoriphagus aestuariicola</name>
    <dbReference type="NCBI Taxonomy" id="1852016"/>
    <lineage>
        <taxon>Bacteria</taxon>
        <taxon>Pseudomonadati</taxon>
        <taxon>Bacteroidota</taxon>
        <taxon>Cytophagia</taxon>
        <taxon>Cytophagales</taxon>
        <taxon>Cyclobacteriaceae</taxon>
        <taxon>Algoriphagus</taxon>
    </lineage>
</organism>
<name>A0ABS3BWM3_9BACT</name>
<dbReference type="Proteomes" id="UP000664698">
    <property type="component" value="Unassembled WGS sequence"/>
</dbReference>
<keyword evidence="2" id="KW-1185">Reference proteome</keyword>
<proteinExistence type="predicted"/>